<dbReference type="GO" id="GO:0000289">
    <property type="term" value="P:nuclear-transcribed mRNA poly(A) tail shortening"/>
    <property type="evidence" value="ECO:0007669"/>
    <property type="project" value="UniProtKB-ARBA"/>
</dbReference>
<comment type="caution">
    <text evidence="13">The sequence shown here is derived from an EMBL/GenBank/DDBJ whole genome shotgun (WGS) entry which is preliminary data.</text>
</comment>
<dbReference type="GO" id="GO:0017148">
    <property type="term" value="P:negative regulation of translation"/>
    <property type="evidence" value="ECO:0007669"/>
    <property type="project" value="InterPro"/>
</dbReference>
<dbReference type="FunFam" id="1.25.40.180:FF:000012">
    <property type="entry name" value="Ccr4-Not transcription complex subunit"/>
    <property type="match status" value="1"/>
</dbReference>
<dbReference type="InterPro" id="IPR007196">
    <property type="entry name" value="CCR4-Not_Not1_C"/>
</dbReference>
<evidence type="ECO:0000259" key="11">
    <source>
        <dbReference type="Pfam" id="PF16418"/>
    </source>
</evidence>
<dbReference type="InterPro" id="IPR032191">
    <property type="entry name" value="CNOT1_CAF1_bind"/>
</dbReference>
<dbReference type="InterPro" id="IPR032194">
    <property type="entry name" value="CNOT1_HEAT"/>
</dbReference>
<dbReference type="Gene3D" id="1.25.40.840">
    <property type="entry name" value="CCR4-NOT transcription complex subunit 1 TTP binding domain"/>
    <property type="match status" value="1"/>
</dbReference>
<keyword evidence="4" id="KW-0804">Transcription</keyword>
<feature type="domain" description="CCR4-NOT transcription complex subunit 1 HEAT repeat" evidence="11">
    <location>
        <begin position="125"/>
        <end position="237"/>
    </location>
</feature>
<dbReference type="InterPro" id="IPR040398">
    <property type="entry name" value="Not1"/>
</dbReference>
<accession>A0A3M7RLJ7</accession>
<comment type="subcellular location">
    <subcellularLocation>
        <location evidence="1">Nucleus</location>
    </subcellularLocation>
</comment>
<keyword evidence="3" id="KW-0805">Transcription regulation</keyword>
<dbReference type="Gene3D" id="1.25.40.180">
    <property type="match status" value="1"/>
</dbReference>
<evidence type="ECO:0000256" key="3">
    <source>
        <dbReference type="ARBA" id="ARBA00023015"/>
    </source>
</evidence>
<dbReference type="GO" id="GO:0060090">
    <property type="term" value="F:molecular adaptor activity"/>
    <property type="evidence" value="ECO:0007669"/>
    <property type="project" value="TreeGrafter"/>
</dbReference>
<dbReference type="Pfam" id="PF16417">
    <property type="entry name" value="CNOT1_TTP_bind"/>
    <property type="match status" value="1"/>
</dbReference>
<comment type="similarity">
    <text evidence="6">Belongs to the CNOT1 family.</text>
</comment>
<dbReference type="PANTHER" id="PTHR13162:SF8">
    <property type="entry name" value="CCR4-NOT TRANSCRIPTION COMPLEX SUBUNIT 1"/>
    <property type="match status" value="1"/>
</dbReference>
<evidence type="ECO:0000313" key="14">
    <source>
        <dbReference type="Proteomes" id="UP000276133"/>
    </source>
</evidence>
<evidence type="ECO:0000259" key="8">
    <source>
        <dbReference type="Pfam" id="PF12842"/>
    </source>
</evidence>
<dbReference type="OrthoDB" id="1933107at2759"/>
<dbReference type="InterPro" id="IPR055454">
    <property type="entry name" value="CNOT1-like_NOT1_connector"/>
</dbReference>
<dbReference type="STRING" id="10195.A0A3M7RLJ7"/>
<feature type="domain" description="CCR4-Not complex component Not1 C-terminal" evidence="7">
    <location>
        <begin position="1506"/>
        <end position="1860"/>
    </location>
</feature>
<sequence length="1860" mass="211455">RLLIQSLKQVLKDTFPVDLVYRVWKNPEGQLSWLNNALKNPDIFCFADFTCRRTATECLKAQPEEENRLVSSWRSLNLIETLLNLSETGVYSSCVELFKFPLTQCPDLLILGLLQLSSLWNKLKQELISVLIPIFLGTNPNSAVILQNAWNQTYNGQLIRTIIMNAMTDWYMKSSDQEQSSRLTRILDVSQDLKALPFLLNGLPLAFNIDLACLAARRGYLKLDKWLTDRIRDLGEIMQISVQARVLFDKQQSNPLLGIQQPVSTPSGVKSLVGQSGSSLSSGQGNFDLIQQMIGLNLNQSQNPTGLNLNSFNSPTKLIMSQLNANSALQNNLLMNQTSAGLDHNKLNMITSLLNNQNRNINYSSTNPVRSSLNSPQLNMTGQEADHFYAKEIEEEVDKCIQSLFKTSTGLPSLSVDDFVNLLAKLKDSQEKKDKDFYTNALKYILIDLNINMNQLDEMQFHILSSVWGAVIERNILNQAMLNNCLKVLIQMMSKSNSTSKSFLFVLKVLDRCRSRLKDLYSFCQVLTQSTNFGDIPRPLRDYIEYGARSSMPPNYAAPQLPINQNKFLSGQQTAATLSQPRAPNAKPSIANTTNIETLLVANEADSHPKPAAPPEQIQDKIAFIFNNLSLSNMQPKGEELKDLNKDEYWQWVAHYLVVKRVSIEPNFHILYAQFVDTLKKETLNECILTETFRNIKVLLRSDKNDQKFSDRALLKNLGSWLGLITLARNRPILHKDIDLKSLIVEAFQKGPAELLFVVPFVAKVLEPAGKSKVFQPPNPWLYSIISVLVELHNEPDLKLNHKFEIEVLCKNLDIKIEQMQVKGLLRSFKIVDEQLTKAKSEAAKAVVPAAEPEPAQSQPAGYVSQTAKYKLSDIKIQSLSNNTNLIYISPDVPLLNAQPSLKSFVIPALDKAVSEMMQALLEKAVKISVSTAEPIIKKDFGLDPEESHMRLAARNMVANMSSGMMLITGKEPLTTHLFNTLKVQFSQPLAPDLANVYKDMINHACSVIVQDNIELCMCYLQKIAIQRSIIELERKLKMEFDSRLVAKSEARAHYDPTTLNYQNEKMPEQIRLKVGSISAHQFSVYEEFSKNLPGFKINTEERVAQPNFNQNDDMNMHYDNCVLAIRNEISCMPNGHFLTLNLQNLVLAIHDFKMTQQPHSASNLLKKLVSNLLEGYTLVENANDILFAKYRDCNINLLKIILNDQRFCASNWILKEVQKIWLECNQDIKYTVEGIAILFKYKLLSQQTVDLHLSQFVESGNGKALPVAHQFLRFFYIENASVHYDVQFANLLESVSRISAVSRLAQQHTELKDTIEVIRMNYEITDDVSSNARLNATALSMMYTGVQQARDFDDPDGLKEKSEQLLHEWIQHHSVLPLKENTKAFQQFVLQMNSQGLFKTDDMITRFFRICTESCVETCYMLIGKSQRAACYQRLDAFVKLIILLVKHSGDQSNHVNKINLFNKVLGLVAGCLLFDQETKTGQFEAMPFQRLFFMLLFEATLPENNLEPIIYSVLQAFVNVYHIIRPSKAPGFAYSWLELVSHRLFMSKMLQVSQPTPDQSVKSWNMYASLLSQLVKFLCPFLRNIELSQSVMLLYKGTLRLFLVLLHDFPEFLCNSHYQFCDVVPSNCIQLRNLVLSAFPRSMKLPDPLTPNLKVDMIADIDTSPPKIAFPYVYNMPHKLKSDLDSYIKSRAPISFLSELRSYLQTSPELGSKYNIQLMNALVMYVGSNGIQALRSKGLTPTHSNLAHAVHSTFIDIFQTLVADLDSEGRYLFINAIANQLRYPNSHTHYFGCVLLNLFSEANTEAIQEQITRVLLERLIVNRPHPWGLLVTFIELIKNPQFKFWDHQFVHCAPEIEK</sequence>
<dbReference type="FunFam" id="1.25.40.800:FF:000001">
    <property type="entry name" value="CCR4-NOT transcription complex subunit 1"/>
    <property type="match status" value="1"/>
</dbReference>
<feature type="domain" description="CCR4-NOT transcription complex subunit 1-like NOT1 connector" evidence="12">
    <location>
        <begin position="1138"/>
        <end position="1322"/>
    </location>
</feature>
<protein>
    <submittedName>
        <fullName evidence="13">CCR4-NOT transcription complex subunit 1 isoform X6</fullName>
    </submittedName>
</protein>
<dbReference type="FunFam" id="1.25.40.790:FF:000001">
    <property type="entry name" value="Ccr4-not transcription complex subunit 1 isoform"/>
    <property type="match status" value="1"/>
</dbReference>
<evidence type="ECO:0000256" key="2">
    <source>
        <dbReference type="ARBA" id="ARBA00022491"/>
    </source>
</evidence>
<dbReference type="EMBL" id="REGN01003128">
    <property type="protein sequence ID" value="RNA24401.1"/>
    <property type="molecule type" value="Genomic_DNA"/>
</dbReference>
<dbReference type="Pfam" id="PF25097">
    <property type="entry name" value="ARM_Cnot1"/>
    <property type="match status" value="1"/>
</dbReference>
<keyword evidence="5" id="KW-0539">Nucleus</keyword>
<keyword evidence="14" id="KW-1185">Reference proteome</keyword>
<gene>
    <name evidence="13" type="ORF">BpHYR1_020997</name>
</gene>
<evidence type="ECO:0000256" key="4">
    <source>
        <dbReference type="ARBA" id="ARBA00023163"/>
    </source>
</evidence>
<dbReference type="InterPro" id="IPR032193">
    <property type="entry name" value="CNOT1_TTP_bind"/>
</dbReference>
<dbReference type="GO" id="GO:0000932">
    <property type="term" value="C:P-body"/>
    <property type="evidence" value="ECO:0007669"/>
    <property type="project" value="TreeGrafter"/>
</dbReference>
<dbReference type="GO" id="GO:0030015">
    <property type="term" value="C:CCR4-NOT core complex"/>
    <property type="evidence" value="ECO:0007669"/>
    <property type="project" value="InterPro"/>
</dbReference>
<keyword evidence="2" id="KW-0678">Repressor</keyword>
<dbReference type="Gene3D" id="1.25.40.790">
    <property type="match status" value="1"/>
</dbReference>
<feature type="domain" description="CCR4-NOT transcription complex subunit 1 CAF1-binding" evidence="9">
    <location>
        <begin position="613"/>
        <end position="830"/>
    </location>
</feature>
<dbReference type="InterPro" id="IPR038535">
    <property type="entry name" value="CNOT1_TTP_bind_sf"/>
</dbReference>
<dbReference type="Proteomes" id="UP000276133">
    <property type="component" value="Unassembled WGS sequence"/>
</dbReference>
<dbReference type="Pfam" id="PF12842">
    <property type="entry name" value="DUF3819"/>
    <property type="match status" value="1"/>
</dbReference>
<reference evidence="13 14" key="1">
    <citation type="journal article" date="2018" name="Sci. Rep.">
        <title>Genomic signatures of local adaptation to the degree of environmental predictability in rotifers.</title>
        <authorList>
            <person name="Franch-Gras L."/>
            <person name="Hahn C."/>
            <person name="Garcia-Roger E.M."/>
            <person name="Carmona M.J."/>
            <person name="Serra M."/>
            <person name="Gomez A."/>
        </authorList>
    </citation>
    <scope>NUCLEOTIDE SEQUENCE [LARGE SCALE GENOMIC DNA]</scope>
    <source>
        <strain evidence="13">HYR1</strain>
    </source>
</reference>
<dbReference type="InterPro" id="IPR024557">
    <property type="entry name" value="CNOT1_dom_4"/>
</dbReference>
<feature type="non-terminal residue" evidence="13">
    <location>
        <position position="1"/>
    </location>
</feature>
<organism evidence="13 14">
    <name type="scientific">Brachionus plicatilis</name>
    <name type="common">Marine rotifer</name>
    <name type="synonym">Brachionus muelleri</name>
    <dbReference type="NCBI Taxonomy" id="10195"/>
    <lineage>
        <taxon>Eukaryota</taxon>
        <taxon>Metazoa</taxon>
        <taxon>Spiralia</taxon>
        <taxon>Gnathifera</taxon>
        <taxon>Rotifera</taxon>
        <taxon>Eurotatoria</taxon>
        <taxon>Monogononta</taxon>
        <taxon>Pseudotrocha</taxon>
        <taxon>Ploima</taxon>
        <taxon>Brachionidae</taxon>
        <taxon>Brachionus</taxon>
    </lineage>
</organism>
<dbReference type="GO" id="GO:0005634">
    <property type="term" value="C:nucleus"/>
    <property type="evidence" value="ECO:0007669"/>
    <property type="project" value="UniProtKB-SubCell"/>
</dbReference>
<evidence type="ECO:0000259" key="12">
    <source>
        <dbReference type="Pfam" id="PF25097"/>
    </source>
</evidence>
<evidence type="ECO:0000259" key="10">
    <source>
        <dbReference type="Pfam" id="PF16417"/>
    </source>
</evidence>
<dbReference type="Pfam" id="PF04054">
    <property type="entry name" value="Not1"/>
    <property type="match status" value="1"/>
</dbReference>
<feature type="domain" description="CCR4-NOT transcription complex subunit 1" evidence="8">
    <location>
        <begin position="900"/>
        <end position="1045"/>
    </location>
</feature>
<dbReference type="Pfam" id="PF16415">
    <property type="entry name" value="CNOT1_CAF1_bind"/>
    <property type="match status" value="1"/>
</dbReference>
<dbReference type="PANTHER" id="PTHR13162">
    <property type="entry name" value="CCR4-NOT TRANSCRIPTION COMPLEX"/>
    <property type="match status" value="1"/>
</dbReference>
<name>A0A3M7RLJ7_BRAPC</name>
<feature type="domain" description="CCR4-NOT transcription complex subunit 1 TTP binding" evidence="10">
    <location>
        <begin position="378"/>
        <end position="553"/>
    </location>
</feature>
<evidence type="ECO:0000259" key="7">
    <source>
        <dbReference type="Pfam" id="PF04054"/>
    </source>
</evidence>
<evidence type="ECO:0000313" key="13">
    <source>
        <dbReference type="EMBL" id="RNA24401.1"/>
    </source>
</evidence>
<evidence type="ECO:0000256" key="1">
    <source>
        <dbReference type="ARBA" id="ARBA00004123"/>
    </source>
</evidence>
<dbReference type="Gene3D" id="1.25.40.800">
    <property type="match status" value="1"/>
</dbReference>
<dbReference type="Pfam" id="PF16418">
    <property type="entry name" value="CNOT1_HEAT"/>
    <property type="match status" value="1"/>
</dbReference>
<evidence type="ECO:0000259" key="9">
    <source>
        <dbReference type="Pfam" id="PF16415"/>
    </source>
</evidence>
<proteinExistence type="inferred from homology"/>
<evidence type="ECO:0000256" key="5">
    <source>
        <dbReference type="ARBA" id="ARBA00023242"/>
    </source>
</evidence>
<evidence type="ECO:0000256" key="6">
    <source>
        <dbReference type="ARBA" id="ARBA00025717"/>
    </source>
</evidence>